<evidence type="ECO:0000259" key="7">
    <source>
        <dbReference type="PROSITE" id="PS51376"/>
    </source>
</evidence>
<keyword evidence="5" id="KW-0472">Membrane</keyword>
<feature type="region of interest" description="Disordered" evidence="6">
    <location>
        <begin position="483"/>
        <end position="506"/>
    </location>
</feature>
<gene>
    <name evidence="9" type="primary">LOC106472287</name>
</gene>
<reference evidence="9" key="1">
    <citation type="submission" date="2025-08" db="UniProtKB">
        <authorList>
            <consortium name="RefSeq"/>
        </authorList>
    </citation>
    <scope>IDENTIFICATION</scope>
    <source>
        <tissue evidence="9">Muscle</tissue>
    </source>
</reference>
<keyword evidence="4" id="KW-0638">Presynaptic neurotoxin</keyword>
<dbReference type="SMART" id="SM01282">
    <property type="entry name" value="DBB"/>
    <property type="match status" value="1"/>
</dbReference>
<dbReference type="PANTHER" id="PTHR16267:SF11">
    <property type="entry name" value="STUMPS, ISOFORM E"/>
    <property type="match status" value="1"/>
</dbReference>
<feature type="compositionally biased region" description="Low complexity" evidence="6">
    <location>
        <begin position="483"/>
        <end position="494"/>
    </location>
</feature>
<dbReference type="PROSITE" id="PS51376">
    <property type="entry name" value="DBB"/>
    <property type="match status" value="1"/>
</dbReference>
<evidence type="ECO:0000256" key="5">
    <source>
        <dbReference type="ARBA" id="ARBA00023298"/>
    </source>
</evidence>
<feature type="non-terminal residue" evidence="9">
    <location>
        <position position="1"/>
    </location>
</feature>
<comment type="subcellular location">
    <subcellularLocation>
        <location evidence="1">Target cell membrane</location>
    </subcellularLocation>
</comment>
<proteinExistence type="predicted"/>
<keyword evidence="4" id="KW-0800">Toxin</keyword>
<dbReference type="SUPFAM" id="SSF48403">
    <property type="entry name" value="Ankyrin repeat"/>
    <property type="match status" value="1"/>
</dbReference>
<evidence type="ECO:0000256" key="6">
    <source>
        <dbReference type="SAM" id="MobiDB-lite"/>
    </source>
</evidence>
<evidence type="ECO:0000256" key="1">
    <source>
        <dbReference type="ARBA" id="ARBA00004175"/>
    </source>
</evidence>
<dbReference type="PANTHER" id="PTHR16267">
    <property type="entry name" value="BANK1/PIK3AP1 FAMILY MEMBER"/>
    <property type="match status" value="1"/>
</dbReference>
<evidence type="ECO:0000313" key="8">
    <source>
        <dbReference type="Proteomes" id="UP000694941"/>
    </source>
</evidence>
<keyword evidence="4" id="KW-0528">Neurotoxin</keyword>
<keyword evidence="8" id="KW-1185">Reference proteome</keyword>
<sequence length="506" mass="57399">WSRGVVAVLNIPTQDDQEIRIILEKDREQKEVETTRQNPFTFHFLVPDSFVATSTAITVNIYWRDCYLSEKTLQCKPPMTQLHELLHNVVSPYELLRQSLGAATSAEVDKSLAQSFKMNLPSERFDLLTPTTESKLKSDDELPTLLHFAARYGLKELTSVLLESPGAEKAHCLYNGRGLLPVHMARLEGHNEIAHTLDSFKERLEQKDPTSPDCRRKKTLTEKQNTYISMQNFPSHLGKLDVTPLPTTPVVEENDIYLDMSGVRKFSDESDIPPHERLLYEDHDKAENEELKTTEENLIQSSLYNISEEQTKTHTTPPSQYEDMRLSASQQQLISILETYKQGSSIIEVEQRFRDWQTQYSMSAGKNRIPQLREAYRQIQNTKKQQFGSKFDFLNIFTGKLGQKDAPIIKVPTVPEEKRLSVRNNNPTDVNSTLQTPKYRRSVTPTSEVRVQYDTVQHSPSVIAKGTSNTLPTPTNVCQVTNLSSSSSGSLSGSNINSRGDSGVFF</sequence>
<dbReference type="RefSeq" id="XP_022256591.1">
    <property type="nucleotide sequence ID" value="XM_022400883.1"/>
</dbReference>
<evidence type="ECO:0000313" key="9">
    <source>
        <dbReference type="RefSeq" id="XP_022256591.1"/>
    </source>
</evidence>
<dbReference type="Proteomes" id="UP000694941">
    <property type="component" value="Unplaced"/>
</dbReference>
<dbReference type="InterPro" id="IPR017893">
    <property type="entry name" value="DBB_domain"/>
</dbReference>
<dbReference type="InterPro" id="IPR052446">
    <property type="entry name" value="B-cell_PI3K-Signaling_Adptrs"/>
</dbReference>
<protein>
    <submittedName>
        <fullName evidence="9">Uncharacterized protein LOC106472287</fullName>
    </submittedName>
</protein>
<organism evidence="8 9">
    <name type="scientific">Limulus polyphemus</name>
    <name type="common">Atlantic horseshoe crab</name>
    <dbReference type="NCBI Taxonomy" id="6850"/>
    <lineage>
        <taxon>Eukaryota</taxon>
        <taxon>Metazoa</taxon>
        <taxon>Ecdysozoa</taxon>
        <taxon>Arthropoda</taxon>
        <taxon>Chelicerata</taxon>
        <taxon>Merostomata</taxon>
        <taxon>Xiphosura</taxon>
        <taxon>Limulidae</taxon>
        <taxon>Limulus</taxon>
    </lineage>
</organism>
<name>A0ABM1TL35_LIMPO</name>
<feature type="domain" description="DBB" evidence="7">
    <location>
        <begin position="1"/>
        <end position="128"/>
    </location>
</feature>
<keyword evidence="2" id="KW-0268">Exocytosis</keyword>
<keyword evidence="5" id="KW-1053">Target membrane</keyword>
<dbReference type="GeneID" id="106472287"/>
<dbReference type="Pfam" id="PF14545">
    <property type="entry name" value="DBB"/>
    <property type="match status" value="1"/>
</dbReference>
<keyword evidence="3" id="KW-1052">Target cell membrane</keyword>
<accession>A0ABM1TL35</accession>
<evidence type="ECO:0000256" key="4">
    <source>
        <dbReference type="ARBA" id="ARBA00023028"/>
    </source>
</evidence>
<evidence type="ECO:0000256" key="2">
    <source>
        <dbReference type="ARBA" id="ARBA00022483"/>
    </source>
</evidence>
<dbReference type="InterPro" id="IPR036770">
    <property type="entry name" value="Ankyrin_rpt-contain_sf"/>
</dbReference>
<dbReference type="Gene3D" id="1.25.40.20">
    <property type="entry name" value="Ankyrin repeat-containing domain"/>
    <property type="match status" value="1"/>
</dbReference>
<evidence type="ECO:0000256" key="3">
    <source>
        <dbReference type="ARBA" id="ARBA00022537"/>
    </source>
</evidence>